<gene>
    <name evidence="1" type="ORF">CE91St3_33570</name>
</gene>
<comment type="caution">
    <text evidence="1">The sequence shown here is derived from an EMBL/GenBank/DDBJ whole genome shotgun (WGS) entry which is preliminary data.</text>
</comment>
<proteinExistence type="predicted"/>
<dbReference type="RefSeq" id="WP_075965732.1">
    <property type="nucleotide sequence ID" value="NZ_BQNZ01000003.1"/>
</dbReference>
<dbReference type="AlphaFoldDB" id="A0AA37KB50"/>
<dbReference type="Proteomes" id="UP001055114">
    <property type="component" value="Unassembled WGS sequence"/>
</dbReference>
<accession>A0AA37KB50</accession>
<protein>
    <submittedName>
        <fullName evidence="1">Uncharacterized protein</fullName>
    </submittedName>
</protein>
<evidence type="ECO:0000313" key="2">
    <source>
        <dbReference type="Proteomes" id="UP001055114"/>
    </source>
</evidence>
<evidence type="ECO:0000313" key="1">
    <source>
        <dbReference type="EMBL" id="GKH73494.1"/>
    </source>
</evidence>
<reference evidence="1" key="1">
    <citation type="submission" date="2022-01" db="EMBL/GenBank/DDBJ databases">
        <title>Novel bile acid biosynthetic pathways are enriched in the microbiome of centenarians.</title>
        <authorList>
            <person name="Sato Y."/>
            <person name="Atarashi K."/>
            <person name="Plichta R.D."/>
            <person name="Arai Y."/>
            <person name="Sasajima S."/>
            <person name="Kearney M.S."/>
            <person name="Suda W."/>
            <person name="Takeshita K."/>
            <person name="Sasaki T."/>
            <person name="Okamoto S."/>
            <person name="Skelly N.A."/>
            <person name="Okamura Y."/>
            <person name="Vlamakis H."/>
            <person name="Li Y."/>
            <person name="Tanoue T."/>
            <person name="Takei H."/>
            <person name="Nittono H."/>
            <person name="Narushima S."/>
            <person name="Irie J."/>
            <person name="Itoh H."/>
            <person name="Moriya K."/>
            <person name="Sugiura Y."/>
            <person name="Suematsu M."/>
            <person name="Moritoki N."/>
            <person name="Shibata S."/>
            <person name="Littman R.D."/>
            <person name="Fischbach A.M."/>
            <person name="Uwamino Y."/>
            <person name="Inoue T."/>
            <person name="Honda A."/>
            <person name="Hattori M."/>
            <person name="Murai T."/>
            <person name="Xavier J.R."/>
            <person name="Hirose N."/>
            <person name="Honda K."/>
        </authorList>
    </citation>
    <scope>NUCLEOTIDE SEQUENCE</scope>
    <source>
        <strain evidence="1">CE91-St3</strain>
    </source>
</reference>
<name>A0AA37KB50_9BACT</name>
<sequence length="156" mass="17768">MVEAIVNISTFRGSCVEATHYYGSLHVISSEFIELKRPITQEEIDKNPDRWYNYDEGDLTNCFKSWRDVIIAAGKKAKEIGLDLDTIAVVGIPNTERLSYRDSLKPLDTRPKCKRCGKVFKPGEPCYNTPSGLFCVTCYETRNDTHNRKTGICHRS</sequence>
<organism evidence="1 2">
    <name type="scientific">Parabacteroides merdae</name>
    <dbReference type="NCBI Taxonomy" id="46503"/>
    <lineage>
        <taxon>Bacteria</taxon>
        <taxon>Pseudomonadati</taxon>
        <taxon>Bacteroidota</taxon>
        <taxon>Bacteroidia</taxon>
        <taxon>Bacteroidales</taxon>
        <taxon>Tannerellaceae</taxon>
        <taxon>Parabacteroides</taxon>
    </lineage>
</organism>
<dbReference type="EMBL" id="BQNZ01000003">
    <property type="protein sequence ID" value="GKH73494.1"/>
    <property type="molecule type" value="Genomic_DNA"/>
</dbReference>